<protein>
    <submittedName>
        <fullName evidence="3">Uncharacterized protein</fullName>
    </submittedName>
</protein>
<dbReference type="GO" id="GO:0005737">
    <property type="term" value="C:cytoplasm"/>
    <property type="evidence" value="ECO:0007669"/>
    <property type="project" value="TreeGrafter"/>
</dbReference>
<dbReference type="SUPFAM" id="SSF52058">
    <property type="entry name" value="L domain-like"/>
    <property type="match status" value="1"/>
</dbReference>
<dbReference type="InterPro" id="IPR003591">
    <property type="entry name" value="Leu-rich_rpt_typical-subtyp"/>
</dbReference>
<dbReference type="STRING" id="37546.A0A1B0G4P2"/>
<sequence>MNKRTLHWSYLNIKDIPMDLYLYEDLEELYLKENYIAAIPKWFLNLTTLKFIHLAGNNLTKLPEEIYLLENLEFLDLSQNQLTALPETLCLLTNLEHLNVSTNELEMLPNDINSLRRLETLNISQNHLKRLPLHLCELSRLSSLNVSDNVDIWHIPERIAYMPSLQMLSAERCSLIYLPVALAKFIGYLRIFNNGAVTHIPVIYEKFYQSFYERIAKVTNIVMSHENLFWVLEKETNTKLLLPIGTRRVFRVPSKENQVSLYDDCLKSLEYLNRLTPIYNNPALNYILPEKFMVDHIRNGPIARCTFWKCSNPLFTSYYFMVVKRRGSTSRRLFTCYFCTQYCANEWLCDNHKKYYTVDWQLYDN</sequence>
<dbReference type="InterPro" id="IPR001611">
    <property type="entry name" value="Leu-rich_rpt"/>
</dbReference>
<keyword evidence="2" id="KW-0677">Repeat</keyword>
<dbReference type="Proteomes" id="UP000092444">
    <property type="component" value="Unassembled WGS sequence"/>
</dbReference>
<proteinExistence type="predicted"/>
<dbReference type="InterPro" id="IPR032675">
    <property type="entry name" value="LRR_dom_sf"/>
</dbReference>
<evidence type="ECO:0000313" key="4">
    <source>
        <dbReference type="Proteomes" id="UP000092444"/>
    </source>
</evidence>
<reference evidence="3" key="1">
    <citation type="submission" date="2020-05" db="UniProtKB">
        <authorList>
            <consortium name="EnsemblMetazoa"/>
        </authorList>
    </citation>
    <scope>IDENTIFICATION</scope>
    <source>
        <strain evidence="3">Yale</strain>
    </source>
</reference>
<dbReference type="PRINTS" id="PR00019">
    <property type="entry name" value="LEURICHRPT"/>
</dbReference>
<dbReference type="PhylomeDB" id="A0A1B0G4P2"/>
<dbReference type="PROSITE" id="PS51450">
    <property type="entry name" value="LRR"/>
    <property type="match status" value="4"/>
</dbReference>
<dbReference type="Pfam" id="PF13855">
    <property type="entry name" value="LRR_8"/>
    <property type="match status" value="1"/>
</dbReference>
<dbReference type="AlphaFoldDB" id="A0A1B0G4P2"/>
<organism evidence="3 4">
    <name type="scientific">Glossina morsitans morsitans</name>
    <name type="common">Savannah tsetse fly</name>
    <dbReference type="NCBI Taxonomy" id="37546"/>
    <lineage>
        <taxon>Eukaryota</taxon>
        <taxon>Metazoa</taxon>
        <taxon>Ecdysozoa</taxon>
        <taxon>Arthropoda</taxon>
        <taxon>Hexapoda</taxon>
        <taxon>Insecta</taxon>
        <taxon>Pterygota</taxon>
        <taxon>Neoptera</taxon>
        <taxon>Endopterygota</taxon>
        <taxon>Diptera</taxon>
        <taxon>Brachycera</taxon>
        <taxon>Muscomorpha</taxon>
        <taxon>Hippoboscoidea</taxon>
        <taxon>Glossinidae</taxon>
        <taxon>Glossina</taxon>
    </lineage>
</organism>
<dbReference type="PANTHER" id="PTHR48051">
    <property type="match status" value="1"/>
</dbReference>
<dbReference type="VEuPathDB" id="VectorBase:GMOY008288"/>
<evidence type="ECO:0000256" key="1">
    <source>
        <dbReference type="ARBA" id="ARBA00022614"/>
    </source>
</evidence>
<accession>A0A1B0G4P2</accession>
<dbReference type="InterPro" id="IPR050216">
    <property type="entry name" value="LRR_domain-containing"/>
</dbReference>
<dbReference type="PANTHER" id="PTHR48051:SF1">
    <property type="entry name" value="RAS SUPPRESSOR PROTEIN 1"/>
    <property type="match status" value="1"/>
</dbReference>
<dbReference type="SMART" id="SM00364">
    <property type="entry name" value="LRR_BAC"/>
    <property type="match status" value="4"/>
</dbReference>
<keyword evidence="1" id="KW-0433">Leucine-rich repeat</keyword>
<dbReference type="SMART" id="SM00369">
    <property type="entry name" value="LRR_TYP"/>
    <property type="match status" value="4"/>
</dbReference>
<evidence type="ECO:0000313" key="3">
    <source>
        <dbReference type="EnsemblMetazoa" id="GMOY008288-PA"/>
    </source>
</evidence>
<name>A0A1B0G4P2_GLOMM</name>
<dbReference type="EnsemblMetazoa" id="GMOY008288-RA">
    <property type="protein sequence ID" value="GMOY008288-PA"/>
    <property type="gene ID" value="GMOY008288"/>
</dbReference>
<evidence type="ECO:0000256" key="2">
    <source>
        <dbReference type="ARBA" id="ARBA00022737"/>
    </source>
</evidence>
<keyword evidence="4" id="KW-1185">Reference proteome</keyword>
<dbReference type="EMBL" id="CCAG010021607">
    <property type="status" value="NOT_ANNOTATED_CDS"/>
    <property type="molecule type" value="Genomic_DNA"/>
</dbReference>
<dbReference type="Gene3D" id="3.80.10.10">
    <property type="entry name" value="Ribonuclease Inhibitor"/>
    <property type="match status" value="1"/>
</dbReference>